<feature type="compositionally biased region" description="Basic and acidic residues" evidence="1">
    <location>
        <begin position="132"/>
        <end position="141"/>
    </location>
</feature>
<dbReference type="EMBL" id="JAWPEI010000039">
    <property type="protein sequence ID" value="KAK4706931.1"/>
    <property type="molecule type" value="Genomic_DNA"/>
</dbReference>
<proteinExistence type="predicted"/>
<dbReference type="Proteomes" id="UP001311915">
    <property type="component" value="Unassembled WGS sequence"/>
</dbReference>
<evidence type="ECO:0000256" key="1">
    <source>
        <dbReference type="SAM" id="MobiDB-lite"/>
    </source>
</evidence>
<feature type="compositionally biased region" description="Basic and acidic residues" evidence="1">
    <location>
        <begin position="93"/>
        <end position="123"/>
    </location>
</feature>
<protein>
    <submittedName>
        <fullName evidence="2">Uncharacterized protein</fullName>
    </submittedName>
</protein>
<feature type="region of interest" description="Disordered" evidence="1">
    <location>
        <begin position="67"/>
        <end position="141"/>
    </location>
</feature>
<accession>A0AAV9K0T3</accession>
<evidence type="ECO:0000313" key="3">
    <source>
        <dbReference type="Proteomes" id="UP001311915"/>
    </source>
</evidence>
<comment type="caution">
    <text evidence="2">The sequence shown here is derived from an EMBL/GenBank/DDBJ whole genome shotgun (WGS) entry which is preliminary data.</text>
</comment>
<sequence length="141" mass="15991">MMCSLEDGDEVEVFFRHLVDEAIVGHMLIENGSHVDMGEFGSAFNTRPSESENFNFGVDGAIDDDIDVSPARPDFSKEEVEGFDYSTEDSVESEAKLVGDDDKEEYGSDVHEGVRELRAEKRSFQSRKRRERVAADNERYQ</sequence>
<name>A0AAV9K0T3_9SOLN</name>
<reference evidence="2 3" key="1">
    <citation type="submission" date="2023-10" db="EMBL/GenBank/DDBJ databases">
        <title>Genome-Wide Identification Analysis in wild type Solanum Pinnatisectum Reveals Some Genes Defensing Phytophthora Infestans.</title>
        <authorList>
            <person name="Sun C."/>
        </authorList>
    </citation>
    <scope>NUCLEOTIDE SEQUENCE [LARGE SCALE GENOMIC DNA]</scope>
    <source>
        <strain evidence="2">LQN</strain>
        <tissue evidence="2">Leaf</tissue>
    </source>
</reference>
<keyword evidence="3" id="KW-1185">Reference proteome</keyword>
<gene>
    <name evidence="2" type="ORF">R3W88_033515</name>
</gene>
<organism evidence="2 3">
    <name type="scientific">Solanum pinnatisectum</name>
    <name type="common">tansyleaf nightshade</name>
    <dbReference type="NCBI Taxonomy" id="50273"/>
    <lineage>
        <taxon>Eukaryota</taxon>
        <taxon>Viridiplantae</taxon>
        <taxon>Streptophyta</taxon>
        <taxon>Embryophyta</taxon>
        <taxon>Tracheophyta</taxon>
        <taxon>Spermatophyta</taxon>
        <taxon>Magnoliopsida</taxon>
        <taxon>eudicotyledons</taxon>
        <taxon>Gunneridae</taxon>
        <taxon>Pentapetalae</taxon>
        <taxon>asterids</taxon>
        <taxon>lamiids</taxon>
        <taxon>Solanales</taxon>
        <taxon>Solanaceae</taxon>
        <taxon>Solanoideae</taxon>
        <taxon>Solaneae</taxon>
        <taxon>Solanum</taxon>
    </lineage>
</organism>
<dbReference type="AlphaFoldDB" id="A0AAV9K0T3"/>
<evidence type="ECO:0000313" key="2">
    <source>
        <dbReference type="EMBL" id="KAK4706931.1"/>
    </source>
</evidence>